<gene>
    <name evidence="1" type="ORF">SVUK_LOCUS12137</name>
</gene>
<proteinExistence type="predicted"/>
<reference evidence="1 2" key="1">
    <citation type="submission" date="2018-11" db="EMBL/GenBank/DDBJ databases">
        <authorList>
            <consortium name="Pathogen Informatics"/>
        </authorList>
    </citation>
    <scope>NUCLEOTIDE SEQUENCE [LARGE SCALE GENOMIC DNA]</scope>
</reference>
<keyword evidence="2" id="KW-1185">Reference proteome</keyword>
<dbReference type="EMBL" id="UYYB01098509">
    <property type="protein sequence ID" value="VDM77139.1"/>
    <property type="molecule type" value="Genomic_DNA"/>
</dbReference>
<organism evidence="1 2">
    <name type="scientific">Strongylus vulgaris</name>
    <name type="common">Blood worm</name>
    <dbReference type="NCBI Taxonomy" id="40348"/>
    <lineage>
        <taxon>Eukaryota</taxon>
        <taxon>Metazoa</taxon>
        <taxon>Ecdysozoa</taxon>
        <taxon>Nematoda</taxon>
        <taxon>Chromadorea</taxon>
        <taxon>Rhabditida</taxon>
        <taxon>Rhabditina</taxon>
        <taxon>Rhabditomorpha</taxon>
        <taxon>Strongyloidea</taxon>
        <taxon>Strongylidae</taxon>
        <taxon>Strongylus</taxon>
    </lineage>
</organism>
<evidence type="ECO:0000313" key="1">
    <source>
        <dbReference type="EMBL" id="VDM77139.1"/>
    </source>
</evidence>
<sequence>MKNLGMVKDELTTSAGFVLEYRIKPVPSVRLLDHDPDPIDDHVIYKAKLIPELAEKADLDGFISMEDFKAYVAPKAFSDWKAKCGVAKDCSVEIPSIPYYMELQNSANTLPLLSLSVFVIVYLLNII</sequence>
<accession>A0A3P7JAX7</accession>
<evidence type="ECO:0000313" key="2">
    <source>
        <dbReference type="Proteomes" id="UP000270094"/>
    </source>
</evidence>
<name>A0A3P7JAX7_STRVU</name>
<dbReference type="OrthoDB" id="5840356at2759"/>
<protein>
    <submittedName>
        <fullName evidence="1">Uncharacterized protein</fullName>
    </submittedName>
</protein>
<dbReference type="Proteomes" id="UP000270094">
    <property type="component" value="Unassembled WGS sequence"/>
</dbReference>
<dbReference type="AlphaFoldDB" id="A0A3P7JAX7"/>